<dbReference type="InterPro" id="IPR001173">
    <property type="entry name" value="Glyco_trans_2-like"/>
</dbReference>
<evidence type="ECO:0000256" key="1">
    <source>
        <dbReference type="ARBA" id="ARBA00006739"/>
    </source>
</evidence>
<dbReference type="PANTHER" id="PTHR43179">
    <property type="entry name" value="RHAMNOSYLTRANSFERASE WBBL"/>
    <property type="match status" value="1"/>
</dbReference>
<feature type="transmembrane region" description="Helical" evidence="4">
    <location>
        <begin position="253"/>
        <end position="274"/>
    </location>
</feature>
<dbReference type="InterPro" id="IPR029044">
    <property type="entry name" value="Nucleotide-diphossugar_trans"/>
</dbReference>
<organism evidence="6 7">
    <name type="scientific">Candidatus Roizmanbacteria bacterium GW2011_GWB1_40_7</name>
    <dbReference type="NCBI Taxonomy" id="1618482"/>
    <lineage>
        <taxon>Bacteria</taxon>
        <taxon>Candidatus Roizmaniibacteriota</taxon>
    </lineage>
</organism>
<accession>A0A0G0TDI5</accession>
<comment type="similarity">
    <text evidence="1">Belongs to the glycosyltransferase 2 family.</text>
</comment>
<dbReference type="CDD" id="cd04186">
    <property type="entry name" value="GT_2_like_c"/>
    <property type="match status" value="1"/>
</dbReference>
<evidence type="ECO:0000256" key="4">
    <source>
        <dbReference type="SAM" id="Phobius"/>
    </source>
</evidence>
<evidence type="ECO:0000313" key="7">
    <source>
        <dbReference type="Proteomes" id="UP000034664"/>
    </source>
</evidence>
<keyword evidence="4" id="KW-0812">Transmembrane</keyword>
<dbReference type="SUPFAM" id="SSF53448">
    <property type="entry name" value="Nucleotide-diphospho-sugar transferases"/>
    <property type="match status" value="1"/>
</dbReference>
<sequence length="342" mass="39802">MDKQQLLVSVIIVNWNGEHFLKDCLDSLFENTYKNIEVLFVDNASTDGSVSFVKKYYPSIQIIQNRENLGYAEGHEEAIHRSKGSLVMLLSTDTIMSSRVTETLVHAINRKKTIGVVMPKLLIMKPGKKLIDSIGAYILPTGMTYHIGREKNADDPRYNKPMEVYTIKGACALFRRSVLNKTGLFDKDYFAYFEETDLCHRIWLAGYRVMYDPSSYVYHKGAGASGEMVRSFIQFHSFKNRICTFIKNFSMKYLIRILPVTLIFYQGVFLYHLFVGDRSVAWAVQRAIWWNIVHIRQTLNKRQRIQAAIRTVSDDLFWENITRPVRLSYYYFMIKGLAHYTD</sequence>
<dbReference type="EMBL" id="LBZM01000001">
    <property type="protein sequence ID" value="KKR72891.1"/>
    <property type="molecule type" value="Genomic_DNA"/>
</dbReference>
<dbReference type="PANTHER" id="PTHR43179:SF12">
    <property type="entry name" value="GALACTOFURANOSYLTRANSFERASE GLFT2"/>
    <property type="match status" value="1"/>
</dbReference>
<evidence type="ECO:0000313" key="6">
    <source>
        <dbReference type="EMBL" id="KKR72891.1"/>
    </source>
</evidence>
<proteinExistence type="inferred from homology"/>
<comment type="caution">
    <text evidence="6">The sequence shown here is derived from an EMBL/GenBank/DDBJ whole genome shotgun (WGS) entry which is preliminary data.</text>
</comment>
<evidence type="ECO:0000256" key="2">
    <source>
        <dbReference type="ARBA" id="ARBA00022676"/>
    </source>
</evidence>
<evidence type="ECO:0000256" key="3">
    <source>
        <dbReference type="ARBA" id="ARBA00022679"/>
    </source>
</evidence>
<protein>
    <recommendedName>
        <fullName evidence="5">Glycosyltransferase 2-like domain-containing protein</fullName>
    </recommendedName>
</protein>
<evidence type="ECO:0000259" key="5">
    <source>
        <dbReference type="Pfam" id="PF00535"/>
    </source>
</evidence>
<dbReference type="GO" id="GO:0016757">
    <property type="term" value="F:glycosyltransferase activity"/>
    <property type="evidence" value="ECO:0007669"/>
    <property type="project" value="UniProtKB-KW"/>
</dbReference>
<dbReference type="Proteomes" id="UP000034664">
    <property type="component" value="Unassembled WGS sequence"/>
</dbReference>
<gene>
    <name evidence="6" type="ORF">UU14_C0001G0033</name>
</gene>
<dbReference type="Pfam" id="PF00535">
    <property type="entry name" value="Glycos_transf_2"/>
    <property type="match status" value="1"/>
</dbReference>
<dbReference type="Gene3D" id="3.90.550.10">
    <property type="entry name" value="Spore Coat Polysaccharide Biosynthesis Protein SpsA, Chain A"/>
    <property type="match status" value="1"/>
</dbReference>
<reference evidence="6 7" key="1">
    <citation type="journal article" date="2015" name="Nature">
        <title>rRNA introns, odd ribosomes, and small enigmatic genomes across a large radiation of phyla.</title>
        <authorList>
            <person name="Brown C.T."/>
            <person name="Hug L.A."/>
            <person name="Thomas B.C."/>
            <person name="Sharon I."/>
            <person name="Castelle C.J."/>
            <person name="Singh A."/>
            <person name="Wilkins M.J."/>
            <person name="Williams K.H."/>
            <person name="Banfield J.F."/>
        </authorList>
    </citation>
    <scope>NUCLEOTIDE SEQUENCE [LARGE SCALE GENOMIC DNA]</scope>
</reference>
<feature type="domain" description="Glycosyltransferase 2-like" evidence="5">
    <location>
        <begin position="9"/>
        <end position="181"/>
    </location>
</feature>
<name>A0A0G0TDI5_9BACT</name>
<keyword evidence="4" id="KW-1133">Transmembrane helix</keyword>
<keyword evidence="2" id="KW-0328">Glycosyltransferase</keyword>
<keyword evidence="3" id="KW-0808">Transferase</keyword>
<keyword evidence="4" id="KW-0472">Membrane</keyword>
<dbReference type="AlphaFoldDB" id="A0A0G0TDI5"/>